<dbReference type="InterPro" id="IPR024964">
    <property type="entry name" value="CTLH/CRA"/>
</dbReference>
<dbReference type="Pfam" id="PF10607">
    <property type="entry name" value="CTLH"/>
    <property type="match status" value="1"/>
</dbReference>
<organism evidence="3 4">
    <name type="scientific">Urochloa decumbens</name>
    <dbReference type="NCBI Taxonomy" id="240449"/>
    <lineage>
        <taxon>Eukaryota</taxon>
        <taxon>Viridiplantae</taxon>
        <taxon>Streptophyta</taxon>
        <taxon>Embryophyta</taxon>
        <taxon>Tracheophyta</taxon>
        <taxon>Spermatophyta</taxon>
        <taxon>Magnoliopsida</taxon>
        <taxon>Liliopsida</taxon>
        <taxon>Poales</taxon>
        <taxon>Poaceae</taxon>
        <taxon>PACMAD clade</taxon>
        <taxon>Panicoideae</taxon>
        <taxon>Panicodae</taxon>
        <taxon>Paniceae</taxon>
        <taxon>Melinidinae</taxon>
        <taxon>Urochloa</taxon>
    </lineage>
</organism>
<feature type="region of interest" description="Disordered" evidence="1">
    <location>
        <begin position="35"/>
        <end position="77"/>
    </location>
</feature>
<feature type="domain" description="CTLH" evidence="2">
    <location>
        <begin position="81"/>
        <end position="137"/>
    </location>
</feature>
<evidence type="ECO:0000313" key="4">
    <source>
        <dbReference type="Proteomes" id="UP001497457"/>
    </source>
</evidence>
<evidence type="ECO:0000259" key="2">
    <source>
        <dbReference type="PROSITE" id="PS50897"/>
    </source>
</evidence>
<evidence type="ECO:0000256" key="1">
    <source>
        <dbReference type="SAM" id="MobiDB-lite"/>
    </source>
</evidence>
<feature type="compositionally biased region" description="Low complexity" evidence="1">
    <location>
        <begin position="57"/>
        <end position="77"/>
    </location>
</feature>
<evidence type="ECO:0000313" key="3">
    <source>
        <dbReference type="EMBL" id="CAL4941543.1"/>
    </source>
</evidence>
<sequence length="671" mass="74181">MDSPPPLPPLNSLPPVNWDVLDGLVLDFARSDRLVVPPPASPATPADAAGPSPPSSPSSSTTTATSAAPSSPSSSSSSYRSRLLILRARRALETGDVDAALALLRAHAPAALADHRLLFHLHKQRFVELVRRGTEADRDAALDCLRTALAPCALDAYPEAYEEFKHIILVLIYDKDDQLSPVVNEWSIKRRFELAGLLSSILRAHLRAYDPILSMTLRYLISIHKVYCTRQGIKSPISDLTERLLFEDRDPPVVPQECSLEAPPFDEVDVQALAHAVELTRQGAVDSLKFAKGDLYQAFQNELCRMKLDLTLLDKLVHEYCIYRGIVEGSSHILHGTADLKCSQNNDFNNETQLECEMANNQNGDCSTSDITRDDSWSRRLRRVRSSTSGQRRRKRWRGRVDDLDYACEALLDANKHDSLSHALNMDEDTVVEQQDLTRKGMASKVVEEISCIDPDFFQQNPILLFQLKQVEFLKLVAAGDQIAALKVASTHLGPLAASNQALLKPLKETLVTLIMPNEDVLNAVSLPVLASSLQVAMSRRLGIEEPQLMKIVRAAIHTHTEWFKLQMCKDRFEQFLKIDSLKEVDPPVGSCSMSKALTDECGNGSSQITTCSSGKVPDEGGSPQVSSEVACDENAILKVMEFLALPRADAIQLLMQYNGDAEAVIQQIFQ</sequence>
<accession>A0ABC8YFY8</accession>
<dbReference type="Proteomes" id="UP001497457">
    <property type="component" value="Chromosome 16b"/>
</dbReference>
<feature type="domain" description="CTLH" evidence="2">
    <location>
        <begin position="439"/>
        <end position="484"/>
    </location>
</feature>
<dbReference type="PROSITE" id="PS50897">
    <property type="entry name" value="CTLH"/>
    <property type="match status" value="2"/>
</dbReference>
<proteinExistence type="predicted"/>
<dbReference type="PANTHER" id="PTHR12864">
    <property type="entry name" value="RAN BINDING PROTEIN 9-RELATED"/>
    <property type="match status" value="1"/>
</dbReference>
<gene>
    <name evidence="3" type="ORF">URODEC1_LOCUS33084</name>
</gene>
<dbReference type="AlphaFoldDB" id="A0ABC8YFY8"/>
<dbReference type="InterPro" id="IPR050618">
    <property type="entry name" value="Ubq-SigPath_Reg"/>
</dbReference>
<protein>
    <recommendedName>
        <fullName evidence="2">CTLH domain-containing protein</fullName>
    </recommendedName>
</protein>
<dbReference type="InterPro" id="IPR006595">
    <property type="entry name" value="CTLH_C"/>
</dbReference>
<name>A0ABC8YFY8_9POAL</name>
<dbReference type="SMART" id="SM00668">
    <property type="entry name" value="CTLH"/>
    <property type="match status" value="2"/>
</dbReference>
<keyword evidence="4" id="KW-1185">Reference proteome</keyword>
<dbReference type="EMBL" id="OZ075126">
    <property type="protein sequence ID" value="CAL4941543.1"/>
    <property type="molecule type" value="Genomic_DNA"/>
</dbReference>
<reference evidence="3" key="1">
    <citation type="submission" date="2024-10" db="EMBL/GenBank/DDBJ databases">
        <authorList>
            <person name="Ryan C."/>
        </authorList>
    </citation>
    <scope>NUCLEOTIDE SEQUENCE [LARGE SCALE GENOMIC DNA]</scope>
</reference>